<evidence type="ECO:0000313" key="7">
    <source>
        <dbReference type="EMBL" id="JAQ00455.1"/>
    </source>
</evidence>
<evidence type="ECO:0000256" key="1">
    <source>
        <dbReference type="ARBA" id="ARBA00004496"/>
    </source>
</evidence>
<evidence type="ECO:0000313" key="6">
    <source>
        <dbReference type="EMBL" id="JAG54435.1"/>
    </source>
</evidence>
<dbReference type="InterPro" id="IPR030482">
    <property type="entry name" value="PDRG1"/>
</dbReference>
<dbReference type="AlphaFoldDB" id="A0A0A9YK80"/>
<gene>
    <name evidence="5" type="primary">Pdrg1_0</name>
    <name evidence="4" type="synonym">Pdrg1_1</name>
    <name evidence="5" type="ORF">CM83_32615</name>
    <name evidence="4" type="ORF">CM83_32616</name>
    <name evidence="7" type="ORF">g.63134</name>
</gene>
<dbReference type="PANTHER" id="PTHR21162">
    <property type="entry name" value="P53 AND DNA DAMAGE-REGULATED PROTEIN"/>
    <property type="match status" value="1"/>
</dbReference>
<reference evidence="5" key="2">
    <citation type="submission" date="2014-07" db="EMBL/GenBank/DDBJ databases">
        <authorList>
            <person name="Hull J."/>
        </authorList>
    </citation>
    <scope>NUCLEOTIDE SEQUENCE</scope>
</reference>
<proteinExistence type="predicted"/>
<name>A0A0A9YK80_LYGHE</name>
<accession>A0A0A9YK80</accession>
<comment type="subcellular location">
    <subcellularLocation>
        <location evidence="1">Cytoplasm</location>
    </subcellularLocation>
</comment>
<evidence type="ECO:0000313" key="4">
    <source>
        <dbReference type="EMBL" id="JAG33480.1"/>
    </source>
</evidence>
<dbReference type="SUPFAM" id="SSF46579">
    <property type="entry name" value="Prefoldin"/>
    <property type="match status" value="1"/>
</dbReference>
<dbReference type="GO" id="GO:0005737">
    <property type="term" value="C:cytoplasm"/>
    <property type="evidence" value="ECO:0007669"/>
    <property type="project" value="UniProtKB-SubCell"/>
</dbReference>
<evidence type="ECO:0000256" key="3">
    <source>
        <dbReference type="ARBA" id="ARBA00023186"/>
    </source>
</evidence>
<keyword evidence="2" id="KW-0963">Cytoplasm</keyword>
<dbReference type="EMBL" id="GBHO01010124">
    <property type="protein sequence ID" value="JAG33480.1"/>
    <property type="molecule type" value="Transcribed_RNA"/>
</dbReference>
<dbReference type="EMBL" id="GDHC01018174">
    <property type="protein sequence ID" value="JAQ00455.1"/>
    <property type="molecule type" value="Transcribed_RNA"/>
</dbReference>
<evidence type="ECO:0000313" key="5">
    <source>
        <dbReference type="EMBL" id="JAG33482.1"/>
    </source>
</evidence>
<dbReference type="PANTHER" id="PTHR21162:SF0">
    <property type="entry name" value="P53 AND DNA DAMAGE-REGULATED PROTEIN 1"/>
    <property type="match status" value="1"/>
</dbReference>
<reference evidence="6" key="3">
    <citation type="submission" date="2014-09" db="EMBL/GenBank/DDBJ databases">
        <authorList>
            <person name="Magalhaes I.L.F."/>
            <person name="Oliveira U."/>
            <person name="Santos F.R."/>
            <person name="Vidigal T.H.D.A."/>
            <person name="Brescovit A.D."/>
            <person name="Santos A.J."/>
        </authorList>
    </citation>
    <scope>NUCLEOTIDE SEQUENCE</scope>
</reference>
<reference evidence="7" key="4">
    <citation type="journal article" date="2016" name="Gigascience">
        <title>De novo construction of an expanded transcriptome assembly for the western tarnished plant bug, Lygus hesperus.</title>
        <authorList>
            <person name="Tassone E.E."/>
            <person name="Geib S.M."/>
            <person name="Hall B."/>
            <person name="Fabrick J.A."/>
            <person name="Brent C.S."/>
            <person name="Hull J.J."/>
        </authorList>
    </citation>
    <scope>NUCLEOTIDE SEQUENCE</scope>
</reference>
<sequence>MENPEKGIKGLTEIEHVANEILRDKSEIVALDKRRNGNREGIRALMKEKKKTSWMAVGPVLIKLRTEKAKTLLEKDQQATDTEINKLRSELKLKVNKLQDLEYKDPIPGLTLKPLSRNEFSAFKQVYGEHA</sequence>
<organism evidence="5">
    <name type="scientific">Lygus hesperus</name>
    <name type="common">Western plant bug</name>
    <dbReference type="NCBI Taxonomy" id="30085"/>
    <lineage>
        <taxon>Eukaryota</taxon>
        <taxon>Metazoa</taxon>
        <taxon>Ecdysozoa</taxon>
        <taxon>Arthropoda</taxon>
        <taxon>Hexapoda</taxon>
        <taxon>Insecta</taxon>
        <taxon>Pterygota</taxon>
        <taxon>Neoptera</taxon>
        <taxon>Paraneoptera</taxon>
        <taxon>Hemiptera</taxon>
        <taxon>Heteroptera</taxon>
        <taxon>Panheteroptera</taxon>
        <taxon>Cimicomorpha</taxon>
        <taxon>Miridae</taxon>
        <taxon>Mirini</taxon>
        <taxon>Lygus</taxon>
    </lineage>
</organism>
<dbReference type="EMBL" id="GBHO01010122">
    <property type="protein sequence ID" value="JAG33482.1"/>
    <property type="molecule type" value="Transcribed_RNA"/>
</dbReference>
<evidence type="ECO:0000256" key="2">
    <source>
        <dbReference type="ARBA" id="ARBA00022490"/>
    </source>
</evidence>
<keyword evidence="3" id="KW-0143">Chaperone</keyword>
<dbReference type="EMBL" id="GBRD01011389">
    <property type="protein sequence ID" value="JAG54435.1"/>
    <property type="molecule type" value="Transcribed_RNA"/>
</dbReference>
<reference evidence="5" key="1">
    <citation type="journal article" date="2014" name="PLoS ONE">
        <title>Transcriptome-Based Identification of ABC Transporters in the Western Tarnished Plant Bug Lygus hesperus.</title>
        <authorList>
            <person name="Hull J.J."/>
            <person name="Chaney K."/>
            <person name="Geib S.M."/>
            <person name="Fabrick J.A."/>
            <person name="Brent C.S."/>
            <person name="Walsh D."/>
            <person name="Lavine L.C."/>
        </authorList>
    </citation>
    <scope>NUCLEOTIDE SEQUENCE</scope>
</reference>
<protein>
    <submittedName>
        <fullName evidence="5">p53 and DNA damage-regulated protein 1</fullName>
    </submittedName>
</protein>
<dbReference type="CDD" id="cd22860">
    <property type="entry name" value="PDRG1"/>
    <property type="match status" value="1"/>
</dbReference>